<dbReference type="InterPro" id="IPR002885">
    <property type="entry name" value="PPR_rpt"/>
</dbReference>
<dbReference type="PANTHER" id="PTHR47936:SF1">
    <property type="entry name" value="PENTATRICOPEPTIDE REPEAT-CONTAINING PROTEIN GUN1, CHLOROPLASTIC"/>
    <property type="match status" value="1"/>
</dbReference>
<dbReference type="InterPro" id="IPR011990">
    <property type="entry name" value="TPR-like_helical_dom_sf"/>
</dbReference>
<dbReference type="Proteomes" id="UP001642484">
    <property type="component" value="Unassembled WGS sequence"/>
</dbReference>
<dbReference type="Pfam" id="PF01535">
    <property type="entry name" value="PPR"/>
    <property type="match status" value="1"/>
</dbReference>
<sequence length="581" mass="64416">MCVANETSQLKNLCKKIGACRQGEDWRTALWLLASLRGLSLRANAILQNAAINACGKCLHWQRAAWLLSDAQCQALQCDVISYNTIVPLVVWPLALALLHVANPVKLDVVTFNSFHGSSWQRAAQMCQEMCQRSLQADLLSYNSAIRDLTSRWSMALGLVARSAEETLQADVVTCTSCLSMCHLWWERSFAMLHSWSSRHLSGNSKTYNALISRVTSSNWLQALVVFSDLFSGRLVRADVISHNAVITGSTWSVALSLFQRMRRDGTRPSAISENTVISTCERQQLWHQSLAFGLPLGGPWWQALSRLKLRNLQAGVVVVGAAVNACVTSGWRRAQELLDLLRQRFSEPNVIIHNSMVSACEKSHAWQNALQMDDIDLPGFNAAISACEKAEEWQQSLRLLWSLPISADVVSCNAALSACEKRQKWQIALQLLQSFPVPRSSTSCNAAIAACQTCWPVAMELLTSFSFWRLQRDEVSFSSAIAVCENWQLALSLLVEMLQKALQPNLLSYNSVMFSCLRHGHWSQALELISAAELADVQMDSAAYGHALWAFRLGCCSRAAAAVMFEIELEGLTALASLSF</sequence>
<keyword evidence="3" id="KW-1185">Reference proteome</keyword>
<dbReference type="EMBL" id="CAXAMN010023951">
    <property type="protein sequence ID" value="CAK9082655.1"/>
    <property type="molecule type" value="Genomic_DNA"/>
</dbReference>
<organism evidence="2 3">
    <name type="scientific">Durusdinium trenchii</name>
    <dbReference type="NCBI Taxonomy" id="1381693"/>
    <lineage>
        <taxon>Eukaryota</taxon>
        <taxon>Sar</taxon>
        <taxon>Alveolata</taxon>
        <taxon>Dinophyceae</taxon>
        <taxon>Suessiales</taxon>
        <taxon>Symbiodiniaceae</taxon>
        <taxon>Durusdinium</taxon>
    </lineage>
</organism>
<protein>
    <recommendedName>
        <fullName evidence="4">Pentatricopeptide repeat-containing protein, chloroplastic</fullName>
    </recommendedName>
</protein>
<evidence type="ECO:0008006" key="4">
    <source>
        <dbReference type="Google" id="ProtNLM"/>
    </source>
</evidence>
<evidence type="ECO:0000256" key="1">
    <source>
        <dbReference type="ARBA" id="ARBA00022737"/>
    </source>
</evidence>
<proteinExistence type="predicted"/>
<comment type="caution">
    <text evidence="2">The sequence shown here is derived from an EMBL/GenBank/DDBJ whole genome shotgun (WGS) entry which is preliminary data.</text>
</comment>
<dbReference type="Gene3D" id="1.25.40.10">
    <property type="entry name" value="Tetratricopeptide repeat domain"/>
    <property type="match status" value="4"/>
</dbReference>
<evidence type="ECO:0000313" key="3">
    <source>
        <dbReference type="Proteomes" id="UP001642484"/>
    </source>
</evidence>
<accession>A0ABP0Q6L3</accession>
<dbReference type="PANTHER" id="PTHR47936">
    <property type="entry name" value="PPR_LONG DOMAIN-CONTAINING PROTEIN"/>
    <property type="match status" value="1"/>
</dbReference>
<evidence type="ECO:0000313" key="2">
    <source>
        <dbReference type="EMBL" id="CAK9082655.1"/>
    </source>
</evidence>
<gene>
    <name evidence="2" type="ORF">CCMP2556_LOCUS40365</name>
</gene>
<name>A0ABP0Q6L3_9DINO</name>
<reference evidence="2 3" key="1">
    <citation type="submission" date="2024-02" db="EMBL/GenBank/DDBJ databases">
        <authorList>
            <person name="Chen Y."/>
            <person name="Shah S."/>
            <person name="Dougan E. K."/>
            <person name="Thang M."/>
            <person name="Chan C."/>
        </authorList>
    </citation>
    <scope>NUCLEOTIDE SEQUENCE [LARGE SCALE GENOMIC DNA]</scope>
</reference>
<keyword evidence="1" id="KW-0677">Repeat</keyword>